<feature type="transmembrane region" description="Helical" evidence="1">
    <location>
        <begin position="6"/>
        <end position="26"/>
    </location>
</feature>
<proteinExistence type="predicted"/>
<evidence type="ECO:0000256" key="1">
    <source>
        <dbReference type="SAM" id="Phobius"/>
    </source>
</evidence>
<organism evidence="2">
    <name type="scientific">Leucothrix mucor</name>
    <dbReference type="NCBI Taxonomy" id="45248"/>
    <lineage>
        <taxon>Bacteria</taxon>
        <taxon>Pseudomonadati</taxon>
        <taxon>Pseudomonadota</taxon>
        <taxon>Gammaproteobacteria</taxon>
        <taxon>Thiotrichales</taxon>
        <taxon>Thiotrichaceae</taxon>
        <taxon>Leucothrix</taxon>
    </lineage>
</organism>
<dbReference type="NCBIfam" id="TIGR00847">
    <property type="entry name" value="ccoS"/>
    <property type="match status" value="1"/>
</dbReference>
<gene>
    <name evidence="2" type="primary">ccoS</name>
    <name evidence="2" type="ORF">ENJ51_00715</name>
</gene>
<dbReference type="Pfam" id="PF03597">
    <property type="entry name" value="FixS"/>
    <property type="match status" value="1"/>
</dbReference>
<accession>A0A7V2WTP6</accession>
<dbReference type="EMBL" id="DRMS01000026">
    <property type="protein sequence ID" value="HFC91311.1"/>
    <property type="molecule type" value="Genomic_DNA"/>
</dbReference>
<evidence type="ECO:0000313" key="2">
    <source>
        <dbReference type="EMBL" id="HFC91311.1"/>
    </source>
</evidence>
<comment type="caution">
    <text evidence="2">The sequence shown here is derived from an EMBL/GenBank/DDBJ whole genome shotgun (WGS) entry which is preliminary data.</text>
</comment>
<dbReference type="Proteomes" id="UP000885750">
    <property type="component" value="Unassembled WGS sequence"/>
</dbReference>
<keyword evidence="1" id="KW-0472">Membrane</keyword>
<name>A0A7V2WTP6_LEUMU</name>
<dbReference type="PANTHER" id="PTHR41532:SF1">
    <property type="entry name" value="FIXS PROTEIN"/>
    <property type="match status" value="1"/>
</dbReference>
<reference evidence="2" key="1">
    <citation type="journal article" date="2020" name="mSystems">
        <title>Genome- and Community-Level Interaction Insights into Carbon Utilization and Element Cycling Functions of Hydrothermarchaeota in Hydrothermal Sediment.</title>
        <authorList>
            <person name="Zhou Z."/>
            <person name="Liu Y."/>
            <person name="Xu W."/>
            <person name="Pan J."/>
            <person name="Luo Z.H."/>
            <person name="Li M."/>
        </authorList>
    </citation>
    <scope>NUCLEOTIDE SEQUENCE [LARGE SCALE GENOMIC DNA]</scope>
    <source>
        <strain evidence="2">HyVt-493</strain>
    </source>
</reference>
<dbReference type="InterPro" id="IPR004714">
    <property type="entry name" value="Cyt_oxidase_maturation_cbb3"/>
</dbReference>
<protein>
    <submittedName>
        <fullName evidence="2">Cbb3-type cytochrome oxidase assembly protein CcoS</fullName>
    </submittedName>
</protein>
<sequence>MSALSLALLIGVLVMLIIIVAFVFTVKSGQYDDMEGPAYRILMDDDDPLIPANAEKLRAERQKKEQPNESDLESEK</sequence>
<dbReference type="PANTHER" id="PTHR41532">
    <property type="entry name" value="FIXS PROTEIN"/>
    <property type="match status" value="1"/>
</dbReference>
<keyword evidence="1" id="KW-1133">Transmembrane helix</keyword>
<keyword evidence="1" id="KW-0812">Transmembrane</keyword>
<dbReference type="AlphaFoldDB" id="A0A7V2WTP6"/>